<feature type="domain" description="Terminase large subunit gp17-like C-terminal" evidence="2">
    <location>
        <begin position="279"/>
        <end position="425"/>
    </location>
</feature>
<evidence type="ECO:0000259" key="2">
    <source>
        <dbReference type="Pfam" id="PF17289"/>
    </source>
</evidence>
<dbReference type="RefSeq" id="WP_249503412.1">
    <property type="nucleotide sequence ID" value="NZ_CP097253.1"/>
</dbReference>
<dbReference type="Gene3D" id="3.30.420.240">
    <property type="match status" value="1"/>
</dbReference>
<keyword evidence="4" id="KW-1185">Reference proteome</keyword>
<dbReference type="InterPro" id="IPR027417">
    <property type="entry name" value="P-loop_NTPase"/>
</dbReference>
<dbReference type="Proteomes" id="UP000831921">
    <property type="component" value="Chromosome"/>
</dbReference>
<accession>A0ABY5MSZ0</accession>
<reference evidence="3 4" key="1">
    <citation type="submission" date="2022-05" db="EMBL/GenBank/DDBJ databases">
        <title>S8-45 Sphingomonas ultraviolaceadurans.</title>
        <authorList>
            <person name="Liu Y."/>
        </authorList>
    </citation>
    <scope>NUCLEOTIDE SEQUENCE [LARGE SCALE GENOMIC DNA]</scope>
    <source>
        <strain evidence="3 4">S8-45</strain>
    </source>
</reference>
<keyword evidence="1" id="KW-1188">Viral release from host cell</keyword>
<dbReference type="InterPro" id="IPR035421">
    <property type="entry name" value="Terminase_6C"/>
</dbReference>
<evidence type="ECO:0000313" key="3">
    <source>
        <dbReference type="EMBL" id="UUR07625.1"/>
    </source>
</evidence>
<dbReference type="Gene3D" id="3.40.50.300">
    <property type="entry name" value="P-loop containing nucleotide triphosphate hydrolases"/>
    <property type="match status" value="1"/>
</dbReference>
<dbReference type="Pfam" id="PF17289">
    <property type="entry name" value="Terminase_6C"/>
    <property type="match status" value="1"/>
</dbReference>
<evidence type="ECO:0000256" key="1">
    <source>
        <dbReference type="ARBA" id="ARBA00022612"/>
    </source>
</evidence>
<sequence>MTEEVCPRAVLREIANAPKWLRDKLPIAQLSKADQRGLAWAWASFQRESQAPPTGDWSVWLLQAGRGFGKTRVGAEWVLEQARRNPGCRIALIGATIEEARRIMVDGESGILACSPPGEEPRWLASRNELKFRSGAVATLYSGAHGDGLRGPQHDFAWADELGKWSDATGAWSNLQLGLRLGDEPRTVVTTTPGNDALLVEIAEQPGTQVTRGRTADNLDLPEGWHRRMEALYRGTRLGLRELDGELTGEAENALWTRDTLEKTRVRDGRSGEPVRVVIGVDPPATSGGDACGIVVCGKAADGRLLVLADLSCRGLSPAGWAARVADAAAVWGADRVVAEANNGGDMVLQVLAQADFHLPVRKVHASVGKAARAEPMAMLFENGKAGLAGRFAELENELCHLTTAGYEGAGSPDRADAMVWALHELSGGGRTARPGVRGF</sequence>
<dbReference type="EMBL" id="CP097253">
    <property type="protein sequence ID" value="UUR07625.1"/>
    <property type="molecule type" value="Genomic_DNA"/>
</dbReference>
<dbReference type="Pfam" id="PF03237">
    <property type="entry name" value="Terminase_6N"/>
    <property type="match status" value="1"/>
</dbReference>
<proteinExistence type="predicted"/>
<gene>
    <name evidence="3" type="ORF">M1K48_11890</name>
</gene>
<protein>
    <submittedName>
        <fullName evidence="3">Terminase family protein</fullName>
    </submittedName>
</protein>
<name>A0ABY5MSZ0_9SPHN</name>
<organism evidence="3 4">
    <name type="scientific">Sphingomonas glaciei</name>
    <dbReference type="NCBI Taxonomy" id="2938948"/>
    <lineage>
        <taxon>Bacteria</taxon>
        <taxon>Pseudomonadati</taxon>
        <taxon>Pseudomonadota</taxon>
        <taxon>Alphaproteobacteria</taxon>
        <taxon>Sphingomonadales</taxon>
        <taxon>Sphingomonadaceae</taxon>
        <taxon>Sphingomonas</taxon>
    </lineage>
</organism>
<evidence type="ECO:0000313" key="4">
    <source>
        <dbReference type="Proteomes" id="UP000831921"/>
    </source>
</evidence>